<dbReference type="Proteomes" id="UP000193560">
    <property type="component" value="Unassembled WGS sequence"/>
</dbReference>
<sequence>MYTCTLAMNATENVRGINFRFSKLTAEYIASSGAHFKNTANYAITIEFDERYNLLHHFASPSSNSYMIDNTPAYKVANCPPPSYSAASPKIPQNSYQPSEKL</sequence>
<protein>
    <submittedName>
        <fullName evidence="2">Uncharacterized protein</fullName>
    </submittedName>
</protein>
<dbReference type="AlphaFoldDB" id="A0A1X2IB71"/>
<evidence type="ECO:0000313" key="3">
    <source>
        <dbReference type="Proteomes" id="UP000193560"/>
    </source>
</evidence>
<gene>
    <name evidence="2" type="ORF">BCR42DRAFT_420457</name>
</gene>
<reference evidence="2 3" key="1">
    <citation type="submission" date="2016-07" db="EMBL/GenBank/DDBJ databases">
        <title>Pervasive Adenine N6-methylation of Active Genes in Fungi.</title>
        <authorList>
            <consortium name="DOE Joint Genome Institute"/>
            <person name="Mondo S.J."/>
            <person name="Dannebaum R.O."/>
            <person name="Kuo R.C."/>
            <person name="Labutti K."/>
            <person name="Haridas S."/>
            <person name="Kuo A."/>
            <person name="Salamov A."/>
            <person name="Ahrendt S.R."/>
            <person name="Lipzen A."/>
            <person name="Sullivan W."/>
            <person name="Andreopoulos W.B."/>
            <person name="Clum A."/>
            <person name="Lindquist E."/>
            <person name="Daum C."/>
            <person name="Ramamoorthy G.K."/>
            <person name="Gryganskyi A."/>
            <person name="Culley D."/>
            <person name="Magnuson J.K."/>
            <person name="James T.Y."/>
            <person name="O'Malley M.A."/>
            <person name="Stajich J.E."/>
            <person name="Spatafora J.W."/>
            <person name="Visel A."/>
            <person name="Grigoriev I.V."/>
        </authorList>
    </citation>
    <scope>NUCLEOTIDE SEQUENCE [LARGE SCALE GENOMIC DNA]</scope>
    <source>
        <strain evidence="2 3">NRRL 1336</strain>
    </source>
</reference>
<feature type="region of interest" description="Disordered" evidence="1">
    <location>
        <begin position="83"/>
        <end position="102"/>
    </location>
</feature>
<dbReference type="EMBL" id="MCGE01000019">
    <property type="protein sequence ID" value="ORZ12351.1"/>
    <property type="molecule type" value="Genomic_DNA"/>
</dbReference>
<name>A0A1X2IB71_9FUNG</name>
<proteinExistence type="predicted"/>
<dbReference type="OrthoDB" id="2251114at2759"/>
<feature type="compositionally biased region" description="Polar residues" evidence="1">
    <location>
        <begin position="91"/>
        <end position="102"/>
    </location>
</feature>
<comment type="caution">
    <text evidence="2">The sequence shown here is derived from an EMBL/GenBank/DDBJ whole genome shotgun (WGS) entry which is preliminary data.</text>
</comment>
<evidence type="ECO:0000313" key="2">
    <source>
        <dbReference type="EMBL" id="ORZ12351.1"/>
    </source>
</evidence>
<evidence type="ECO:0000256" key="1">
    <source>
        <dbReference type="SAM" id="MobiDB-lite"/>
    </source>
</evidence>
<keyword evidence="3" id="KW-1185">Reference proteome</keyword>
<accession>A0A1X2IB71</accession>
<organism evidence="2 3">
    <name type="scientific">Absidia repens</name>
    <dbReference type="NCBI Taxonomy" id="90262"/>
    <lineage>
        <taxon>Eukaryota</taxon>
        <taxon>Fungi</taxon>
        <taxon>Fungi incertae sedis</taxon>
        <taxon>Mucoromycota</taxon>
        <taxon>Mucoromycotina</taxon>
        <taxon>Mucoromycetes</taxon>
        <taxon>Mucorales</taxon>
        <taxon>Cunninghamellaceae</taxon>
        <taxon>Absidia</taxon>
    </lineage>
</organism>